<keyword evidence="2" id="KW-0449">Lipoprotein</keyword>
<reference evidence="2" key="1">
    <citation type="journal article" date="2017" name="Genome Announc.">
        <title>Whole-Genome Sequence of Photobacterium damselae subsp. piscicida Strain 91-197, Isolated from Hybrid Striped Bass (Morone sp.) in the United States.</title>
        <authorList>
            <person name="Teru Y."/>
            <person name="Hikima J."/>
            <person name="Kono T."/>
            <person name="Sakai M."/>
            <person name="Takano T."/>
            <person name="Hawke J.P."/>
            <person name="Takeyama H."/>
            <person name="Aoki T."/>
        </authorList>
    </citation>
    <scope>NUCLEOTIDE SEQUENCE</scope>
    <source>
        <strain evidence="2">91-197</strain>
    </source>
</reference>
<gene>
    <name evidence="3" type="ORF">IC627_01890</name>
    <name evidence="2" type="ORF">PDPUS_1_02865</name>
</gene>
<evidence type="ECO:0000259" key="1">
    <source>
        <dbReference type="PROSITE" id="PS50914"/>
    </source>
</evidence>
<dbReference type="EMBL" id="AP018045">
    <property type="protein sequence ID" value="BAX54239.1"/>
    <property type="molecule type" value="Genomic_DNA"/>
</dbReference>
<dbReference type="RefSeq" id="WP_086957282.1">
    <property type="nucleotide sequence ID" value="NZ_AP018045.1"/>
</dbReference>
<reference evidence="4" key="2">
    <citation type="submission" date="2017-05" db="EMBL/GenBank/DDBJ databases">
        <title>Whole genome sequence of fish pathogenic bacteria, Photobacterium damselae subsp. piscicida, strain 91-197, isolated from hybrid striped bass (Morone sp.) in USA.</title>
        <authorList>
            <person name="Teru Y."/>
            <person name="Hikima J."/>
            <person name="Kono T."/>
            <person name="Sakai M."/>
            <person name="Takano T."/>
            <person name="Hawke J.P."/>
            <person name="Takeyama H."/>
            <person name="Aoki T."/>
        </authorList>
    </citation>
    <scope>NUCLEOTIDE SEQUENCE [LARGE SCALE GENOMIC DNA]</scope>
    <source>
        <strain evidence="4">91-197</strain>
    </source>
</reference>
<organism evidence="3 5">
    <name type="scientific">Photobacterium damsela subsp. piscicida</name>
    <name type="common">Pasteurella piscicida</name>
    <dbReference type="NCBI Taxonomy" id="38294"/>
    <lineage>
        <taxon>Bacteria</taxon>
        <taxon>Pseudomonadati</taxon>
        <taxon>Pseudomonadota</taxon>
        <taxon>Gammaproteobacteria</taxon>
        <taxon>Vibrionales</taxon>
        <taxon>Vibrionaceae</taxon>
        <taxon>Photobacterium</taxon>
    </lineage>
</organism>
<proteinExistence type="predicted"/>
<feature type="domain" description="BON" evidence="1">
    <location>
        <begin position="111"/>
        <end position="178"/>
    </location>
</feature>
<evidence type="ECO:0000313" key="3">
    <source>
        <dbReference type="EMBL" id="QOD56854.1"/>
    </source>
</evidence>
<dbReference type="AlphaFoldDB" id="A0A1V1V666"/>
<dbReference type="PROSITE" id="PS51257">
    <property type="entry name" value="PROKAR_LIPOPROTEIN"/>
    <property type="match status" value="1"/>
</dbReference>
<dbReference type="EMBL" id="CP061854">
    <property type="protein sequence ID" value="QOD56854.1"/>
    <property type="molecule type" value="Genomic_DNA"/>
</dbReference>
<accession>A0A1V1V666</accession>
<sequence>MRWKNGVLGLLLLTLFGCSTITGIDPRSLEQQWQDERIAMDISGLANSRAYYQKVSVTAIALSGKVLLIGQVTNPATQHEFLNQVKKLNNVRTVYNQTQIGPLLGVGQISSDSWLTTKVKSQLIGSKRLSDAAIEVYSENGTVYLVGYVTSGQRELATNVARNVSGVKRVVTMFEEPK</sequence>
<dbReference type="InterPro" id="IPR007055">
    <property type="entry name" value="BON_dom"/>
</dbReference>
<evidence type="ECO:0000313" key="4">
    <source>
        <dbReference type="Proteomes" id="UP000218676"/>
    </source>
</evidence>
<dbReference type="PROSITE" id="PS50914">
    <property type="entry name" value="BON"/>
    <property type="match status" value="1"/>
</dbReference>
<reference evidence="3 5" key="3">
    <citation type="submission" date="2020-09" db="EMBL/GenBank/DDBJ databases">
        <title>Complete, closed and curated genome sequences of Photobacterium damselae subsp. piscicida isolates from Australia indicate localised evolution and additional plasmid-borne pathogenicity mechanisms.</title>
        <authorList>
            <person name="Baseggio L."/>
            <person name="Silayeva O."/>
            <person name="Buller N."/>
            <person name="Landos M."/>
            <person name="Engelstaedter J."/>
            <person name="Barnes A.C."/>
        </authorList>
    </citation>
    <scope>NUCLEOTIDE SEQUENCE [LARGE SCALE GENOMIC DNA]</scope>
    <source>
        <strain evidence="3 5">AS-16-0540-1</strain>
    </source>
</reference>
<name>A0A1V1V666_PHODP</name>
<protein>
    <submittedName>
        <fullName evidence="3">BON domain-containing protein</fullName>
    </submittedName>
    <submittedName>
        <fullName evidence="2">Outer membrane lipoprotein</fullName>
    </submittedName>
</protein>
<dbReference type="InterPro" id="IPR051686">
    <property type="entry name" value="Lipoprotein_DolP"/>
</dbReference>
<evidence type="ECO:0000313" key="5">
    <source>
        <dbReference type="Proteomes" id="UP000516656"/>
    </source>
</evidence>
<evidence type="ECO:0000313" key="2">
    <source>
        <dbReference type="EMBL" id="BAX54239.1"/>
    </source>
</evidence>
<dbReference type="Pfam" id="PF04972">
    <property type="entry name" value="BON"/>
    <property type="match status" value="2"/>
</dbReference>
<dbReference type="Proteomes" id="UP000218676">
    <property type="component" value="Chromosome 1"/>
</dbReference>
<dbReference type="Proteomes" id="UP000516656">
    <property type="component" value="Chromosome 1"/>
</dbReference>
<dbReference type="SMR" id="A0A1V1V666"/>
<dbReference type="Gene3D" id="3.30.1340.30">
    <property type="match status" value="1"/>
</dbReference>
<dbReference type="PANTHER" id="PTHR34606">
    <property type="entry name" value="BON DOMAIN-CONTAINING PROTEIN"/>
    <property type="match status" value="1"/>
</dbReference>
<dbReference type="PANTHER" id="PTHR34606:SF4">
    <property type="entry name" value="OUTER MEMBRANE LIPOPROTEIN DOLP"/>
    <property type="match status" value="1"/>
</dbReference>